<evidence type="ECO:0000256" key="2">
    <source>
        <dbReference type="ARBA" id="ARBA00022516"/>
    </source>
</evidence>
<dbReference type="AlphaFoldDB" id="A0A8C7UT73"/>
<dbReference type="InterPro" id="IPR002076">
    <property type="entry name" value="ELO_fam"/>
</dbReference>
<evidence type="ECO:0000256" key="11">
    <source>
        <dbReference type="SAM" id="MobiDB-lite"/>
    </source>
</evidence>
<name>A0A8C7UT73_ONCMY</name>
<keyword evidence="8 10" id="KW-0472">Membrane</keyword>
<dbReference type="GeneTree" id="ENSGT01050000244838"/>
<reference evidence="12" key="1">
    <citation type="submission" date="2020-07" db="EMBL/GenBank/DDBJ databases">
        <title>A long reads based de novo assembly of the rainbow trout Arlee double haploid line genome.</title>
        <authorList>
            <person name="Gao G."/>
            <person name="Palti Y."/>
        </authorList>
    </citation>
    <scope>NUCLEOTIDE SEQUENCE [LARGE SCALE GENOMIC DNA]</scope>
</reference>
<evidence type="ECO:0000256" key="1">
    <source>
        <dbReference type="ARBA" id="ARBA00004141"/>
    </source>
</evidence>
<evidence type="ECO:0000256" key="7">
    <source>
        <dbReference type="ARBA" id="ARBA00023098"/>
    </source>
</evidence>
<comment type="caution">
    <text evidence="10">Lacks conserved residue(s) required for the propagation of feature annotation.</text>
</comment>
<sequence>MCIILINAIETDTRWHIRTHLLQVTSFFFCFPNHLESLDKRLNTFLYYVFGARGMYFPMKSPLYLLIVYLGPKYTRNRPLYSLKGVLLVYNFSVSMLSLYMLVEVSYRLQCQGLHEAGEADVRVKVEYFCKQQGQSDRYMKGKFIQCWPYDFLHVYHHASMFNIWWSVLNWIPCGQSFFGPTLNSFIHKHYLTQAQLVQLLLSIIHTLGAVIVPCGFPIRRLLIQVSYMATLVILFVNVYIQTYRKRRPSEDDKLTFEQSHIKSSHPNGHSASTNGTSLKKRQ</sequence>
<dbReference type="GO" id="GO:0042761">
    <property type="term" value="P:very long-chain fatty acid biosynthetic process"/>
    <property type="evidence" value="ECO:0007669"/>
    <property type="project" value="TreeGrafter"/>
</dbReference>
<evidence type="ECO:0000256" key="5">
    <source>
        <dbReference type="ARBA" id="ARBA00022832"/>
    </source>
</evidence>
<dbReference type="Proteomes" id="UP000694395">
    <property type="component" value="Chromosome 15"/>
</dbReference>
<keyword evidence="7 10" id="KW-0443">Lipid metabolism</keyword>
<feature type="transmembrane region" description="Helical" evidence="10">
    <location>
        <begin position="197"/>
        <end position="219"/>
    </location>
</feature>
<dbReference type="GO" id="GO:0005789">
    <property type="term" value="C:endoplasmic reticulum membrane"/>
    <property type="evidence" value="ECO:0007669"/>
    <property type="project" value="TreeGrafter"/>
</dbReference>
<keyword evidence="6 10" id="KW-1133">Transmembrane helix</keyword>
<evidence type="ECO:0000313" key="12">
    <source>
        <dbReference type="Ensembl" id="ENSOMYP00000097628.2"/>
    </source>
</evidence>
<feature type="transmembrane region" description="Helical" evidence="10">
    <location>
        <begin position="45"/>
        <end position="69"/>
    </location>
</feature>
<keyword evidence="2 10" id="KW-0444">Lipid biosynthesis</keyword>
<evidence type="ECO:0000256" key="6">
    <source>
        <dbReference type="ARBA" id="ARBA00022989"/>
    </source>
</evidence>
<keyword evidence="9 10" id="KW-0275">Fatty acid biosynthesis</keyword>
<dbReference type="Ensembl" id="ENSOMYT00000106030.2">
    <property type="protein sequence ID" value="ENSOMYP00000097628.2"/>
    <property type="gene ID" value="ENSOMYG00000044354.2"/>
</dbReference>
<keyword evidence="3 10" id="KW-0808">Transferase</keyword>
<reference evidence="12" key="3">
    <citation type="submission" date="2025-09" db="UniProtKB">
        <authorList>
            <consortium name="Ensembl"/>
        </authorList>
    </citation>
    <scope>IDENTIFICATION</scope>
</reference>
<evidence type="ECO:0000256" key="4">
    <source>
        <dbReference type="ARBA" id="ARBA00022692"/>
    </source>
</evidence>
<dbReference type="GO" id="GO:0009922">
    <property type="term" value="F:fatty acid elongase activity"/>
    <property type="evidence" value="ECO:0007669"/>
    <property type="project" value="UniProtKB-EC"/>
</dbReference>
<keyword evidence="13" id="KW-1185">Reference proteome</keyword>
<evidence type="ECO:0000313" key="13">
    <source>
        <dbReference type="Proteomes" id="UP000694395"/>
    </source>
</evidence>
<evidence type="ECO:0000256" key="10">
    <source>
        <dbReference type="RuleBase" id="RU361115"/>
    </source>
</evidence>
<dbReference type="GO" id="GO:0019367">
    <property type="term" value="P:fatty acid elongation, saturated fatty acid"/>
    <property type="evidence" value="ECO:0007669"/>
    <property type="project" value="TreeGrafter"/>
</dbReference>
<dbReference type="PANTHER" id="PTHR11157:SF16">
    <property type="entry name" value="ELONGATION OF VERY LONG CHAIN FATTY ACIDS PROTEIN 2"/>
    <property type="match status" value="1"/>
</dbReference>
<dbReference type="PANTHER" id="PTHR11157">
    <property type="entry name" value="FATTY ACID ACYL TRANSFERASE-RELATED"/>
    <property type="match status" value="1"/>
</dbReference>
<proteinExistence type="inferred from homology"/>
<feature type="transmembrane region" description="Helical" evidence="10">
    <location>
        <begin position="225"/>
        <end position="241"/>
    </location>
</feature>
<dbReference type="GO" id="GO:0034626">
    <property type="term" value="P:fatty acid elongation, polyunsaturated fatty acid"/>
    <property type="evidence" value="ECO:0007669"/>
    <property type="project" value="TreeGrafter"/>
</dbReference>
<dbReference type="GO" id="GO:0030148">
    <property type="term" value="P:sphingolipid biosynthetic process"/>
    <property type="evidence" value="ECO:0007669"/>
    <property type="project" value="TreeGrafter"/>
</dbReference>
<keyword evidence="4 10" id="KW-0812">Transmembrane</keyword>
<dbReference type="EC" id="2.3.1.199" evidence="10"/>
<comment type="subcellular location">
    <subcellularLocation>
        <location evidence="1">Membrane</location>
        <topology evidence="1">Multi-pass membrane protein</topology>
    </subcellularLocation>
</comment>
<keyword evidence="5 10" id="KW-0276">Fatty acid metabolism</keyword>
<feature type="transmembrane region" description="Helical" evidence="10">
    <location>
        <begin position="81"/>
        <end position="103"/>
    </location>
</feature>
<dbReference type="GO" id="GO:0034625">
    <property type="term" value="P:fatty acid elongation, monounsaturated fatty acid"/>
    <property type="evidence" value="ECO:0007669"/>
    <property type="project" value="TreeGrafter"/>
</dbReference>
<reference evidence="12" key="2">
    <citation type="submission" date="2025-08" db="UniProtKB">
        <authorList>
            <consortium name="Ensembl"/>
        </authorList>
    </citation>
    <scope>IDENTIFICATION</scope>
</reference>
<accession>A0A8C7UT73</accession>
<evidence type="ECO:0000256" key="8">
    <source>
        <dbReference type="ARBA" id="ARBA00023136"/>
    </source>
</evidence>
<comment type="similarity">
    <text evidence="10">Belongs to the ELO family.</text>
</comment>
<evidence type="ECO:0000256" key="3">
    <source>
        <dbReference type="ARBA" id="ARBA00022679"/>
    </source>
</evidence>
<organism evidence="12 13">
    <name type="scientific">Oncorhynchus mykiss</name>
    <name type="common">Rainbow trout</name>
    <name type="synonym">Salmo gairdneri</name>
    <dbReference type="NCBI Taxonomy" id="8022"/>
    <lineage>
        <taxon>Eukaryota</taxon>
        <taxon>Metazoa</taxon>
        <taxon>Chordata</taxon>
        <taxon>Craniata</taxon>
        <taxon>Vertebrata</taxon>
        <taxon>Euteleostomi</taxon>
        <taxon>Actinopterygii</taxon>
        <taxon>Neopterygii</taxon>
        <taxon>Teleostei</taxon>
        <taxon>Protacanthopterygii</taxon>
        <taxon>Salmoniformes</taxon>
        <taxon>Salmonidae</taxon>
        <taxon>Salmoninae</taxon>
        <taxon>Oncorhynchus</taxon>
    </lineage>
</organism>
<evidence type="ECO:0000256" key="9">
    <source>
        <dbReference type="ARBA" id="ARBA00023160"/>
    </source>
</evidence>
<dbReference type="Pfam" id="PF01151">
    <property type="entry name" value="ELO"/>
    <property type="match status" value="2"/>
</dbReference>
<feature type="region of interest" description="Disordered" evidence="11">
    <location>
        <begin position="252"/>
        <end position="283"/>
    </location>
</feature>
<protein>
    <recommendedName>
        <fullName evidence="10">Elongation of very long chain fatty acids protein</fullName>
        <ecNumber evidence="10">2.3.1.199</ecNumber>
    </recommendedName>
    <alternativeName>
        <fullName evidence="10">Very-long-chain 3-oxoacyl-CoA synthase</fullName>
    </alternativeName>
</protein>
<feature type="compositionally biased region" description="Polar residues" evidence="11">
    <location>
        <begin position="265"/>
        <end position="283"/>
    </location>
</feature>
<comment type="catalytic activity">
    <reaction evidence="10">
        <text>a very-long-chain acyl-CoA + malonyl-CoA + H(+) = a very-long-chain 3-oxoacyl-CoA + CO2 + CoA</text>
        <dbReference type="Rhea" id="RHEA:32727"/>
        <dbReference type="ChEBI" id="CHEBI:15378"/>
        <dbReference type="ChEBI" id="CHEBI:16526"/>
        <dbReference type="ChEBI" id="CHEBI:57287"/>
        <dbReference type="ChEBI" id="CHEBI:57384"/>
        <dbReference type="ChEBI" id="CHEBI:90725"/>
        <dbReference type="ChEBI" id="CHEBI:90736"/>
        <dbReference type="EC" id="2.3.1.199"/>
    </reaction>
</comment>